<proteinExistence type="inferred from homology"/>
<reference evidence="12" key="1">
    <citation type="journal article" date="2020" name="bioRxiv">
        <title>Comparative genomics of Chlamydomonas.</title>
        <authorList>
            <person name="Craig R.J."/>
            <person name="Hasan A.R."/>
            <person name="Ness R.W."/>
            <person name="Keightley P.D."/>
        </authorList>
    </citation>
    <scope>NUCLEOTIDE SEQUENCE</scope>
    <source>
        <strain evidence="12">SAG 7.73</strain>
    </source>
</reference>
<keyword evidence="4 9" id="KW-0949">S-adenosyl-L-methionine</keyword>
<evidence type="ECO:0000256" key="9">
    <source>
        <dbReference type="HAMAP-Rule" id="MF_03123"/>
    </source>
</evidence>
<dbReference type="HAMAP" id="MF_00206">
    <property type="entry name" value="Lipoyl_synth"/>
    <property type="match status" value="1"/>
</dbReference>
<dbReference type="AlphaFoldDB" id="A0A835SFA4"/>
<dbReference type="EC" id="2.8.1.8" evidence="9"/>
<dbReference type="InterPro" id="IPR006638">
    <property type="entry name" value="Elp3/MiaA/NifB-like_rSAM"/>
</dbReference>
<evidence type="ECO:0000256" key="2">
    <source>
        <dbReference type="ARBA" id="ARBA00022485"/>
    </source>
</evidence>
<dbReference type="PANTHER" id="PTHR10949:SF0">
    <property type="entry name" value="LIPOYL SYNTHASE, MITOCHONDRIAL"/>
    <property type="match status" value="1"/>
</dbReference>
<keyword evidence="6 9" id="KW-0408">Iron</keyword>
<comment type="catalytic activity">
    <reaction evidence="8 9">
        <text>[[Fe-S] cluster scaffold protein carrying a second [4Fe-4S](2+) cluster] + N(6)-octanoyl-L-lysyl-[protein] + 2 oxidized [2Fe-2S]-[ferredoxin] + 2 S-adenosyl-L-methionine + 4 H(+) = [[Fe-S] cluster scaffold protein] + N(6)-[(R)-dihydrolipoyl]-L-lysyl-[protein] + 4 Fe(3+) + 2 hydrogen sulfide + 2 5'-deoxyadenosine + 2 L-methionine + 2 reduced [2Fe-2S]-[ferredoxin]</text>
        <dbReference type="Rhea" id="RHEA:16585"/>
        <dbReference type="Rhea" id="RHEA-COMP:9928"/>
        <dbReference type="Rhea" id="RHEA-COMP:10000"/>
        <dbReference type="Rhea" id="RHEA-COMP:10001"/>
        <dbReference type="Rhea" id="RHEA-COMP:10475"/>
        <dbReference type="Rhea" id="RHEA-COMP:14568"/>
        <dbReference type="Rhea" id="RHEA-COMP:14569"/>
        <dbReference type="ChEBI" id="CHEBI:15378"/>
        <dbReference type="ChEBI" id="CHEBI:17319"/>
        <dbReference type="ChEBI" id="CHEBI:29034"/>
        <dbReference type="ChEBI" id="CHEBI:29919"/>
        <dbReference type="ChEBI" id="CHEBI:33722"/>
        <dbReference type="ChEBI" id="CHEBI:33737"/>
        <dbReference type="ChEBI" id="CHEBI:33738"/>
        <dbReference type="ChEBI" id="CHEBI:57844"/>
        <dbReference type="ChEBI" id="CHEBI:59789"/>
        <dbReference type="ChEBI" id="CHEBI:78809"/>
        <dbReference type="ChEBI" id="CHEBI:83100"/>
        <dbReference type="EC" id="2.8.1.8"/>
    </reaction>
</comment>
<dbReference type="InterPro" id="IPR058240">
    <property type="entry name" value="rSAM_sf"/>
</dbReference>
<evidence type="ECO:0000256" key="7">
    <source>
        <dbReference type="ARBA" id="ARBA00023014"/>
    </source>
</evidence>
<dbReference type="GO" id="GO:0009249">
    <property type="term" value="P:protein lipoylation"/>
    <property type="evidence" value="ECO:0007669"/>
    <property type="project" value="UniProtKB-UniRule"/>
</dbReference>
<keyword evidence="5 9" id="KW-0479">Metal-binding</keyword>
<evidence type="ECO:0000256" key="10">
    <source>
        <dbReference type="SAM" id="MobiDB-lite"/>
    </source>
</evidence>
<evidence type="ECO:0000256" key="6">
    <source>
        <dbReference type="ARBA" id="ARBA00023004"/>
    </source>
</evidence>
<evidence type="ECO:0000256" key="1">
    <source>
        <dbReference type="ARBA" id="ARBA00004173"/>
    </source>
</evidence>
<keyword evidence="7 9" id="KW-0411">Iron-sulfur</keyword>
<keyword evidence="3 9" id="KW-0808">Transferase</keyword>
<dbReference type="EMBL" id="JAEHOC010000049">
    <property type="protein sequence ID" value="KAG2426158.1"/>
    <property type="molecule type" value="Genomic_DNA"/>
</dbReference>
<feature type="binding site" evidence="9">
    <location>
        <position position="194"/>
    </location>
    <ligand>
        <name>[4Fe-4S] cluster</name>
        <dbReference type="ChEBI" id="CHEBI:49883"/>
        <label>2</label>
        <note>4Fe-4S-S-AdoMet</note>
    </ligand>
</feature>
<sequence>MSLPAALLRAGAPWLASSAQQLGGGLAVAASSASQRLSGAIGTSGWAGSATGSRPAATPYSSASSATQAPAEAAAAVKASDASTSGVAPAVAVDTLRRKLAQGPDFSDFLTGSEVVEKYSVEAPSWTAKKRKPEWMKRNKLPGGDKYTEIKSKLRELKLSTVCEEARCPNLGECWGGGDGHTATATIMLMGDTCTRGCKFCAVKTSKAPPPLDPQEPENVSKAIAAWGLDYVVLTSVDRDDMPDGGAAHIASTIRLLKQKTEGRLLVEALVPDFQGDMGCVQTIVEAGLDVYAHNIETVERLQGQVRDRRAGWAQSLATLAAAKAASGGRLLTKSSIMLGCGESRDEVVATMKALRANGVDVVTLGQYMRPTKKHMAVAEFVTPEAFAAYQQIAQDMGFLYVASGPMVRSSYRAGELYITNVLKGRRGKEQQQQPEQQQQAAAATA</sequence>
<comment type="similarity">
    <text evidence="9">Belongs to the radical SAM superfamily. Lipoyl synthase family.</text>
</comment>
<organism evidence="12 13">
    <name type="scientific">Chlamydomonas incerta</name>
    <dbReference type="NCBI Taxonomy" id="51695"/>
    <lineage>
        <taxon>Eukaryota</taxon>
        <taxon>Viridiplantae</taxon>
        <taxon>Chlorophyta</taxon>
        <taxon>core chlorophytes</taxon>
        <taxon>Chlorophyceae</taxon>
        <taxon>CS clade</taxon>
        <taxon>Chlamydomonadales</taxon>
        <taxon>Chlamydomonadaceae</taxon>
        <taxon>Chlamydomonas</taxon>
    </lineage>
</organism>
<keyword evidence="13" id="KW-1185">Reference proteome</keyword>
<comment type="subcellular location">
    <subcellularLocation>
        <location evidence="1 9">Mitochondrion</location>
    </subcellularLocation>
</comment>
<feature type="binding site" evidence="9">
    <location>
        <position position="411"/>
    </location>
    <ligand>
        <name>[4Fe-4S] cluster</name>
        <dbReference type="ChEBI" id="CHEBI:49883"/>
        <label>1</label>
    </ligand>
</feature>
<dbReference type="SFLD" id="SFLDS00029">
    <property type="entry name" value="Radical_SAM"/>
    <property type="match status" value="1"/>
</dbReference>
<feature type="binding site" evidence="9">
    <location>
        <position position="174"/>
    </location>
    <ligand>
        <name>[4Fe-4S] cluster</name>
        <dbReference type="ChEBI" id="CHEBI:49883"/>
        <label>1</label>
    </ligand>
</feature>
<feature type="binding site" evidence="9">
    <location>
        <position position="168"/>
    </location>
    <ligand>
        <name>[4Fe-4S] cluster</name>
        <dbReference type="ChEBI" id="CHEBI:49883"/>
        <label>1</label>
    </ligand>
</feature>
<dbReference type="UniPathway" id="UPA00538">
    <property type="reaction ID" value="UER00593"/>
</dbReference>
<dbReference type="GO" id="GO:0005739">
    <property type="term" value="C:mitochondrion"/>
    <property type="evidence" value="ECO:0007669"/>
    <property type="project" value="UniProtKB-SubCell"/>
</dbReference>
<dbReference type="PROSITE" id="PS51918">
    <property type="entry name" value="RADICAL_SAM"/>
    <property type="match status" value="1"/>
</dbReference>
<protein>
    <recommendedName>
        <fullName evidence="9">Lipoyl synthase, mitochondrial</fullName>
        <ecNumber evidence="9">2.8.1.8</ecNumber>
    </recommendedName>
    <alternativeName>
        <fullName evidence="9">Lipoate synthase</fullName>
        <shortName evidence="9">LS</shortName>
        <shortName evidence="9">Lip-syn</shortName>
    </alternativeName>
    <alternativeName>
        <fullName evidence="9">Lipoic acid synthase</fullName>
    </alternativeName>
</protein>
<evidence type="ECO:0000313" key="13">
    <source>
        <dbReference type="Proteomes" id="UP000650467"/>
    </source>
</evidence>
<dbReference type="Gene3D" id="3.20.20.70">
    <property type="entry name" value="Aldolase class I"/>
    <property type="match status" value="1"/>
</dbReference>
<dbReference type="GO" id="GO:0046872">
    <property type="term" value="F:metal ion binding"/>
    <property type="evidence" value="ECO:0007669"/>
    <property type="project" value="UniProtKB-KW"/>
</dbReference>
<keyword evidence="9" id="KW-0496">Mitochondrion</keyword>
<dbReference type="SMART" id="SM00729">
    <property type="entry name" value="Elp3"/>
    <property type="match status" value="1"/>
</dbReference>
<feature type="compositionally biased region" description="Low complexity" evidence="10">
    <location>
        <begin position="431"/>
        <end position="446"/>
    </location>
</feature>
<feature type="region of interest" description="Disordered" evidence="10">
    <location>
        <begin position="427"/>
        <end position="446"/>
    </location>
</feature>
<comment type="cofactor">
    <cofactor evidence="9">
        <name>[4Fe-4S] cluster</name>
        <dbReference type="ChEBI" id="CHEBI:49883"/>
    </cofactor>
    <text evidence="9">Binds 2 [4Fe-4S] clusters per subunit. One cluster is coordinated with 3 cysteines and an exchangeable S-adenosyl-L-methionine.</text>
</comment>
<feature type="domain" description="Radical SAM core" evidence="11">
    <location>
        <begin position="177"/>
        <end position="400"/>
    </location>
</feature>
<dbReference type="GO" id="GO:0051539">
    <property type="term" value="F:4 iron, 4 sulfur cluster binding"/>
    <property type="evidence" value="ECO:0007669"/>
    <property type="project" value="UniProtKB-UniRule"/>
</dbReference>
<dbReference type="SFLD" id="SFLDG01058">
    <property type="entry name" value="lipoyl_synthase_like"/>
    <property type="match status" value="1"/>
</dbReference>
<dbReference type="InterPro" id="IPR003698">
    <property type="entry name" value="Lipoyl_synth"/>
</dbReference>
<evidence type="ECO:0000256" key="8">
    <source>
        <dbReference type="ARBA" id="ARBA00047326"/>
    </source>
</evidence>
<gene>
    <name evidence="12" type="ORF">HXX76_013139</name>
</gene>
<feature type="binding site" evidence="9">
    <location>
        <position position="198"/>
    </location>
    <ligand>
        <name>[4Fe-4S] cluster</name>
        <dbReference type="ChEBI" id="CHEBI:49883"/>
        <label>2</label>
        <note>4Fe-4S-S-AdoMet</note>
    </ligand>
</feature>
<comment type="pathway">
    <text evidence="9">Protein modification; protein lipoylation via endogenous pathway; protein N(6)-(lipoyl)lysine from octanoyl-[acyl-carrier-protein]: step 2/2.</text>
</comment>
<dbReference type="CDD" id="cd01335">
    <property type="entry name" value="Radical_SAM"/>
    <property type="match status" value="1"/>
</dbReference>
<dbReference type="PANTHER" id="PTHR10949">
    <property type="entry name" value="LIPOYL SYNTHASE"/>
    <property type="match status" value="1"/>
</dbReference>
<dbReference type="Proteomes" id="UP000650467">
    <property type="component" value="Unassembled WGS sequence"/>
</dbReference>
<dbReference type="Pfam" id="PF04055">
    <property type="entry name" value="Radical_SAM"/>
    <property type="match status" value="1"/>
</dbReference>
<evidence type="ECO:0000256" key="5">
    <source>
        <dbReference type="ARBA" id="ARBA00022723"/>
    </source>
</evidence>
<dbReference type="NCBIfam" id="TIGR00510">
    <property type="entry name" value="lipA"/>
    <property type="match status" value="1"/>
</dbReference>
<dbReference type="Pfam" id="PF16881">
    <property type="entry name" value="LIAS_N"/>
    <property type="match status" value="1"/>
</dbReference>
<dbReference type="NCBIfam" id="NF009544">
    <property type="entry name" value="PRK12928.1"/>
    <property type="match status" value="1"/>
</dbReference>
<keyword evidence="2 9" id="KW-0004">4Fe-4S</keyword>
<name>A0A835SFA4_CHLIN</name>
<dbReference type="SFLD" id="SFLDF00271">
    <property type="entry name" value="lipoyl_synthase"/>
    <property type="match status" value="1"/>
</dbReference>
<comment type="caution">
    <text evidence="12">The sequence shown here is derived from an EMBL/GenBank/DDBJ whole genome shotgun (WGS) entry which is preliminary data.</text>
</comment>
<comment type="function">
    <text evidence="9">Catalyzes the radical-mediated insertion of two sulfur atoms into the C-6 and C-8 positions of the octanoyl moiety bound to the lipoyl domains of lipoate-dependent enzymes, thereby converting the octanoylated domains into lipoylated derivatives.</text>
</comment>
<evidence type="ECO:0000259" key="11">
    <source>
        <dbReference type="PROSITE" id="PS51918"/>
    </source>
</evidence>
<dbReference type="SUPFAM" id="SSF102114">
    <property type="entry name" value="Radical SAM enzymes"/>
    <property type="match status" value="1"/>
</dbReference>
<evidence type="ECO:0000256" key="4">
    <source>
        <dbReference type="ARBA" id="ARBA00022691"/>
    </source>
</evidence>
<evidence type="ECO:0000313" key="12">
    <source>
        <dbReference type="EMBL" id="KAG2426158.1"/>
    </source>
</evidence>
<dbReference type="OrthoDB" id="3231at2759"/>
<feature type="binding site" evidence="9">
    <location>
        <position position="163"/>
    </location>
    <ligand>
        <name>[4Fe-4S] cluster</name>
        <dbReference type="ChEBI" id="CHEBI:49883"/>
        <label>1</label>
    </ligand>
</feature>
<evidence type="ECO:0000256" key="3">
    <source>
        <dbReference type="ARBA" id="ARBA00022679"/>
    </source>
</evidence>
<dbReference type="InterPro" id="IPR013785">
    <property type="entry name" value="Aldolase_TIM"/>
</dbReference>
<dbReference type="NCBIfam" id="NF004019">
    <property type="entry name" value="PRK05481.1"/>
    <property type="match status" value="1"/>
</dbReference>
<feature type="binding site" evidence="9">
    <location>
        <position position="201"/>
    </location>
    <ligand>
        <name>[4Fe-4S] cluster</name>
        <dbReference type="ChEBI" id="CHEBI:49883"/>
        <label>2</label>
        <note>4Fe-4S-S-AdoMet</note>
    </ligand>
</feature>
<accession>A0A835SFA4</accession>
<dbReference type="InterPro" id="IPR007197">
    <property type="entry name" value="rSAM"/>
</dbReference>
<dbReference type="InterPro" id="IPR031691">
    <property type="entry name" value="LIAS_N"/>
</dbReference>
<feature type="region of interest" description="Disordered" evidence="10">
    <location>
        <begin position="44"/>
        <end position="64"/>
    </location>
</feature>
<dbReference type="GO" id="GO:0016992">
    <property type="term" value="F:lipoate synthase activity"/>
    <property type="evidence" value="ECO:0007669"/>
    <property type="project" value="UniProtKB-UniRule"/>
</dbReference>